<accession>A0ACC1CMG3</accession>
<evidence type="ECO:0000313" key="2">
    <source>
        <dbReference type="Proteomes" id="UP000824533"/>
    </source>
</evidence>
<comment type="caution">
    <text evidence="1">The sequence shown here is derived from an EMBL/GenBank/DDBJ whole genome shotgun (WGS) entry which is preliminary data.</text>
</comment>
<sequence length="105" mass="11598">MNITNAEKVYQLRATIVNVDNSTDGSLMDMVVTTVGILVGMALLSCICCFCMKISDLRLKAYIMDKARKKGFKLDLKNMDSKHGCHSPSTTENCTIMVPDVGYIL</sequence>
<keyword evidence="2" id="KW-1185">Reference proteome</keyword>
<evidence type="ECO:0000313" key="1">
    <source>
        <dbReference type="EMBL" id="KAJ0172690.1"/>
    </source>
</evidence>
<name>A0ACC1CMG3_9NEOP</name>
<organism evidence="1 2">
    <name type="scientific">Dendrolimus kikuchii</name>
    <dbReference type="NCBI Taxonomy" id="765133"/>
    <lineage>
        <taxon>Eukaryota</taxon>
        <taxon>Metazoa</taxon>
        <taxon>Ecdysozoa</taxon>
        <taxon>Arthropoda</taxon>
        <taxon>Hexapoda</taxon>
        <taxon>Insecta</taxon>
        <taxon>Pterygota</taxon>
        <taxon>Neoptera</taxon>
        <taxon>Endopterygota</taxon>
        <taxon>Lepidoptera</taxon>
        <taxon>Glossata</taxon>
        <taxon>Ditrysia</taxon>
        <taxon>Bombycoidea</taxon>
        <taxon>Lasiocampidae</taxon>
        <taxon>Dendrolimus</taxon>
    </lineage>
</organism>
<proteinExistence type="predicted"/>
<reference evidence="1 2" key="1">
    <citation type="journal article" date="2021" name="Front. Genet.">
        <title>Chromosome-Level Genome Assembly Reveals Significant Gene Expansion in the Toll and IMD Signaling Pathways of Dendrolimus kikuchii.</title>
        <authorList>
            <person name="Zhou J."/>
            <person name="Wu P."/>
            <person name="Xiong Z."/>
            <person name="Liu N."/>
            <person name="Zhao N."/>
            <person name="Ji M."/>
            <person name="Qiu Y."/>
            <person name="Yang B."/>
        </authorList>
    </citation>
    <scope>NUCLEOTIDE SEQUENCE [LARGE SCALE GENOMIC DNA]</scope>
    <source>
        <strain evidence="1">Ann1</strain>
    </source>
</reference>
<protein>
    <submittedName>
        <fullName evidence="1">Uncharacterized protein</fullName>
    </submittedName>
</protein>
<dbReference type="EMBL" id="CM034407">
    <property type="protein sequence ID" value="KAJ0172690.1"/>
    <property type="molecule type" value="Genomic_DNA"/>
</dbReference>
<dbReference type="Proteomes" id="UP000824533">
    <property type="component" value="Linkage Group LG21"/>
</dbReference>
<gene>
    <name evidence="1" type="ORF">K1T71_011829</name>
</gene>